<dbReference type="Gene3D" id="2.20.110.10">
    <property type="entry name" value="Histone H3 K4-specific methyltransferase SET7/9 N-terminal domain"/>
    <property type="match status" value="1"/>
</dbReference>
<keyword evidence="1" id="KW-1133">Transmembrane helix</keyword>
<evidence type="ECO:0000313" key="2">
    <source>
        <dbReference type="EMBL" id="BBM51367.1"/>
    </source>
</evidence>
<dbReference type="Pfam" id="PF07661">
    <property type="entry name" value="MORN_2"/>
    <property type="match status" value="3"/>
</dbReference>
<feature type="transmembrane region" description="Helical" evidence="1">
    <location>
        <begin position="20"/>
        <end position="36"/>
    </location>
</feature>
<dbReference type="SUPFAM" id="SSF82185">
    <property type="entry name" value="Histone H3 K4-specific methyltransferase SET7/9 N-terminal domain"/>
    <property type="match status" value="2"/>
</dbReference>
<dbReference type="Gene3D" id="3.90.930.1">
    <property type="match status" value="1"/>
</dbReference>
<proteinExistence type="predicted"/>
<accession>A0A510KJD8</accession>
<gene>
    <name evidence="2" type="ORF">JMUB3935_0334</name>
</gene>
<dbReference type="EMBL" id="AP019840">
    <property type="protein sequence ID" value="BBM51367.1"/>
    <property type="molecule type" value="Genomic_DNA"/>
</dbReference>
<evidence type="ECO:0008006" key="4">
    <source>
        <dbReference type="Google" id="ProtNLM"/>
    </source>
</evidence>
<reference evidence="2 3" key="1">
    <citation type="submission" date="2019-07" db="EMBL/GenBank/DDBJ databases">
        <title>Complete Genome Sequence of Leptotrichia trevisanii Strain JMUB3935.</title>
        <authorList>
            <person name="Watanabe S."/>
            <person name="Cui L."/>
        </authorList>
    </citation>
    <scope>NUCLEOTIDE SEQUENCE [LARGE SCALE GENOMIC DNA]</scope>
    <source>
        <strain evidence="2 3">JMUB3935</strain>
    </source>
</reference>
<organism evidence="2 3">
    <name type="scientific">Leptotrichia trevisanii</name>
    <dbReference type="NCBI Taxonomy" id="109328"/>
    <lineage>
        <taxon>Bacteria</taxon>
        <taxon>Fusobacteriati</taxon>
        <taxon>Fusobacteriota</taxon>
        <taxon>Fusobacteriia</taxon>
        <taxon>Fusobacteriales</taxon>
        <taxon>Leptotrichiaceae</taxon>
        <taxon>Leptotrichia</taxon>
    </lineage>
</organism>
<dbReference type="Proteomes" id="UP000321378">
    <property type="component" value="Chromosome"/>
</dbReference>
<evidence type="ECO:0000256" key="1">
    <source>
        <dbReference type="SAM" id="Phobius"/>
    </source>
</evidence>
<dbReference type="InterPro" id="IPR011652">
    <property type="entry name" value="MORN_2"/>
</dbReference>
<keyword evidence="1" id="KW-0812">Transmembrane</keyword>
<evidence type="ECO:0000313" key="3">
    <source>
        <dbReference type="Proteomes" id="UP000321378"/>
    </source>
</evidence>
<keyword evidence="1" id="KW-0472">Membrane</keyword>
<protein>
    <recommendedName>
        <fullName evidence="4">MORN repeat protein</fullName>
    </recommendedName>
</protein>
<sequence>MFLCRLGGKIVDKLKNKLKLLILFILLIFPLKAIYLNEIYRIKKLSNYDELKNIEIDRIVDRNKIKRNKIENRVYVIGENKPFTGSAIVGLDENKNIEGILFYRNGHSERVLYEYYPNNQLQLKIPQKNDKNDGKGIEYYANGNIKATRYFKENIIQSDIEYRENGTTLRSFKMTEGLNGVSTVYYENGKDIKSIAEVTQDYSQKGRINNILNGKLKVYSKQGQLQGVFTFKNNSLAGLPQELYYPNGKVRYYSIAKNNDVNHLQFTQKAVEYYDNGQEKQDCDEVDSGIWMCKKYDKNGKFKGEVQKGGQPIETSNFWANFFMGVLNILLQ</sequence>
<dbReference type="AlphaFoldDB" id="A0A510KJD8"/>
<name>A0A510KJD8_9FUSO</name>